<name>A0ABP9UR18_9BACT</name>
<protein>
    <recommendedName>
        <fullName evidence="1">Polysaccharide pyruvyl transferase domain-containing protein</fullName>
    </recommendedName>
</protein>
<feature type="domain" description="Polysaccharide pyruvyl transferase" evidence="1">
    <location>
        <begin position="13"/>
        <end position="306"/>
    </location>
</feature>
<organism evidence="2 3">
    <name type="scientific">Haloferula sargassicola</name>
    <dbReference type="NCBI Taxonomy" id="490096"/>
    <lineage>
        <taxon>Bacteria</taxon>
        <taxon>Pseudomonadati</taxon>
        <taxon>Verrucomicrobiota</taxon>
        <taxon>Verrucomicrobiia</taxon>
        <taxon>Verrucomicrobiales</taxon>
        <taxon>Verrucomicrobiaceae</taxon>
        <taxon>Haloferula</taxon>
    </lineage>
</organism>
<sequence length="384" mass="43093">MRIGIVTFHFSNNFGAALQAYALRRWLTEAGYCADLINYSPSHVEHGGDIRFSVSRRAILSNLKVIYLKQAHLRTQLFGNRRQRHLFERFRRENLGISGQKYTKLSELELIGDNYDLLICGSDQIWSPSVQYGLDPAYFLKFGKVPRRISYAASFGSADYETLTTCDIRKLLDGLDEISIREDSGVDLVRMISGVKGTKVVDPTALLPSYQHLIDSAESVDDEGHLFCYALRTDAGVREISQFVSSKLGLEVVAPRNPHSRWRAIGSTRHPGPNEWLALIARSSFVVTNSFHGTLFSLLLKKPFLVAAIPGKKVGLNDRMESLLKSVGLHERLVYDVNKGAISGLLEIPIDWESAFEKLSRQIGHSERFLIRQIELAATPKSIA</sequence>
<dbReference type="Proteomes" id="UP001476282">
    <property type="component" value="Unassembled WGS sequence"/>
</dbReference>
<dbReference type="Pfam" id="PF04230">
    <property type="entry name" value="PS_pyruv_trans"/>
    <property type="match status" value="1"/>
</dbReference>
<dbReference type="EMBL" id="BAABRI010000016">
    <property type="protein sequence ID" value="GAA5483685.1"/>
    <property type="molecule type" value="Genomic_DNA"/>
</dbReference>
<evidence type="ECO:0000313" key="3">
    <source>
        <dbReference type="Proteomes" id="UP001476282"/>
    </source>
</evidence>
<comment type="caution">
    <text evidence="2">The sequence shown here is derived from an EMBL/GenBank/DDBJ whole genome shotgun (WGS) entry which is preliminary data.</text>
</comment>
<evidence type="ECO:0000259" key="1">
    <source>
        <dbReference type="Pfam" id="PF04230"/>
    </source>
</evidence>
<dbReference type="InterPro" id="IPR007345">
    <property type="entry name" value="Polysacch_pyruvyl_Trfase"/>
</dbReference>
<accession>A0ABP9UR18</accession>
<proteinExistence type="predicted"/>
<keyword evidence="3" id="KW-1185">Reference proteome</keyword>
<dbReference type="RefSeq" id="WP_353567804.1">
    <property type="nucleotide sequence ID" value="NZ_BAABRI010000016.1"/>
</dbReference>
<reference evidence="2 3" key="1">
    <citation type="submission" date="2024-02" db="EMBL/GenBank/DDBJ databases">
        <title>Haloferula sargassicola NBRC 104335.</title>
        <authorList>
            <person name="Ichikawa N."/>
            <person name="Katano-Makiyama Y."/>
            <person name="Hidaka K."/>
        </authorList>
    </citation>
    <scope>NUCLEOTIDE SEQUENCE [LARGE SCALE GENOMIC DNA]</scope>
    <source>
        <strain evidence="2 3">NBRC 104335</strain>
    </source>
</reference>
<evidence type="ECO:0000313" key="2">
    <source>
        <dbReference type="EMBL" id="GAA5483685.1"/>
    </source>
</evidence>
<gene>
    <name evidence="2" type="ORF">Hsar01_02919</name>
</gene>